<dbReference type="Proteomes" id="UP000620133">
    <property type="component" value="Chromosome"/>
</dbReference>
<sequence length="786" mass="89740">MKIYSILKAIASGLIWGLGQLLNGQFFKFLFFFVVFVLFVGIEFQTSHYQDDINAYDKIVGKDFGDDWYVNGFLAEYNYNKLVDGTEYEDFEVFIDEIGGQSNLTEDLFIQFFAQDLKKNNPIRYTNLVTNEDILVDDFNQGYDEENIVHLLRKQTLYKDDLGIYYKERNVVQEDGSNKKEFIETTILTDELNESNILSSNEGLTLFVKSGEIYTANSKIYVKVMDDGLTKYIDLQSNELISLTSPTAVRVEGPIYELDGNIYEYYEPNLIYNSKRIQYKETDFSITFRQAMSYTYSYAWNEYNGIDYTKLMIKVYHELNPEVRDSFLESYNNFFYDQGGLFVRGYWAVFTLGTAKKISISGHMGLMDAMIGTRDSDFSLLSTVMISDPVPIQGHVSTLLLLEGLIGVILSFFFFIIMIWNIRDAYVTSEKKRQKQKVLKGLDYFKNVYEDSFEYIVLSPAIFVLGFISIMPIAFGFVIAFTNISGNESMLDTFDWVGLTNFFALFNFTTGLGASFGLAFWRVLSWTIVWAVLSTGTVFFGGFIQALILNSEKVVFRKLWRTILILPWAIPALLSQMVFSVMFNEVGFVNTFMQEIGIYEILRNLKMLGVSYDSLTGFSRLLYLGESNIQWFSNPFNPTFVRATLIVVNIWLGFPYFMALMTGVMTAIDKTLYEAADIDGASSMQKISKITMPLVLYSTAPILIMTFSGNFNNFGVIYFITGGGPNAGIASRGFAGDTDILISWMYTLTVDYSIFNMASVFSVLIFLFVGSLTAWNLSRTRAFMED</sequence>
<keyword evidence="7 9" id="KW-1133">Transmembrane helix</keyword>
<comment type="subcellular location">
    <subcellularLocation>
        <location evidence="1 9">Cell membrane</location>
        <topology evidence="1 9">Multi-pass membrane protein</topology>
    </subcellularLocation>
</comment>
<evidence type="ECO:0000256" key="2">
    <source>
        <dbReference type="ARBA" id="ARBA00009047"/>
    </source>
</evidence>
<dbReference type="AlphaFoldDB" id="A0A7U9TL05"/>
<feature type="transmembrane region" description="Helical" evidence="9">
    <location>
        <begin position="455"/>
        <end position="481"/>
    </location>
</feature>
<keyword evidence="3 9" id="KW-0813">Transport</keyword>
<organism evidence="10 11">
    <name type="scientific">Mariniplasma anaerobium</name>
    <dbReference type="NCBI Taxonomy" id="2735436"/>
    <lineage>
        <taxon>Bacteria</taxon>
        <taxon>Bacillati</taxon>
        <taxon>Mycoplasmatota</taxon>
        <taxon>Mollicutes</taxon>
        <taxon>Acholeplasmatales</taxon>
        <taxon>Acholeplasmataceae</taxon>
        <taxon>Mariniplasma</taxon>
    </lineage>
</organism>
<comment type="similarity">
    <text evidence="2">Belongs to the binding-protein-dependent transport system permease family. MalFG subfamily.</text>
</comment>
<keyword evidence="8 9" id="KW-0472">Membrane</keyword>
<evidence type="ECO:0000256" key="1">
    <source>
        <dbReference type="ARBA" id="ARBA00004651"/>
    </source>
</evidence>
<dbReference type="RefSeq" id="WP_176239945.1">
    <property type="nucleotide sequence ID" value="NZ_AP024412.1"/>
</dbReference>
<feature type="transmembrane region" description="Helical" evidence="9">
    <location>
        <begin position="754"/>
        <end position="777"/>
    </location>
</feature>
<dbReference type="GO" id="GO:0042956">
    <property type="term" value="P:maltodextrin transmembrane transport"/>
    <property type="evidence" value="ECO:0007669"/>
    <property type="project" value="TreeGrafter"/>
</dbReference>
<dbReference type="PANTHER" id="PTHR47314:SF1">
    <property type="entry name" value="MALTOSE_MALTODEXTRIN TRANSPORT SYSTEM PERMEASE PROTEIN MALF"/>
    <property type="match status" value="1"/>
</dbReference>
<dbReference type="KEGG" id="manr:MPAN_013350"/>
<evidence type="ECO:0000256" key="7">
    <source>
        <dbReference type="ARBA" id="ARBA00022989"/>
    </source>
</evidence>
<feature type="transmembrane region" description="Helical" evidence="9">
    <location>
        <begin position="694"/>
        <end position="720"/>
    </location>
</feature>
<reference evidence="10" key="1">
    <citation type="submission" date="2021-01" db="EMBL/GenBank/DDBJ databases">
        <title>Draft genome sequence of Acholeplasmataceae bacterium strain Mahy22.</title>
        <authorList>
            <person name="Watanabe M."/>
            <person name="Kojima H."/>
            <person name="Fukui M."/>
        </authorList>
    </citation>
    <scope>NUCLEOTIDE SEQUENCE</scope>
    <source>
        <strain evidence="10">Mahy22</strain>
    </source>
</reference>
<evidence type="ECO:0000256" key="4">
    <source>
        <dbReference type="ARBA" id="ARBA00022475"/>
    </source>
</evidence>
<evidence type="ECO:0000313" key="10">
    <source>
        <dbReference type="EMBL" id="BCR36442.1"/>
    </source>
</evidence>
<dbReference type="GO" id="GO:0015423">
    <property type="term" value="F:ABC-type maltose transporter activity"/>
    <property type="evidence" value="ECO:0007669"/>
    <property type="project" value="TreeGrafter"/>
</dbReference>
<dbReference type="InterPro" id="IPR000515">
    <property type="entry name" value="MetI-like"/>
</dbReference>
<feature type="transmembrane region" description="Helical" evidence="9">
    <location>
        <begin position="527"/>
        <end position="550"/>
    </location>
</feature>
<keyword evidence="11" id="KW-1185">Reference proteome</keyword>
<protein>
    <submittedName>
        <fullName evidence="10">Uncharacterized protein</fullName>
    </submittedName>
</protein>
<proteinExistence type="inferred from homology"/>
<feature type="transmembrane region" description="Helical" evidence="9">
    <location>
        <begin position="562"/>
        <end position="583"/>
    </location>
</feature>
<dbReference type="SUPFAM" id="SSF161098">
    <property type="entry name" value="MetI-like"/>
    <property type="match status" value="1"/>
</dbReference>
<feature type="transmembrane region" description="Helical" evidence="9">
    <location>
        <begin position="502"/>
        <end position="521"/>
    </location>
</feature>
<dbReference type="Pfam" id="PF00528">
    <property type="entry name" value="BPD_transp_1"/>
    <property type="match status" value="1"/>
</dbReference>
<evidence type="ECO:0000256" key="3">
    <source>
        <dbReference type="ARBA" id="ARBA00022448"/>
    </source>
</evidence>
<gene>
    <name evidence="10" type="ORF">MPAN_013350</name>
</gene>
<keyword evidence="4" id="KW-1003">Cell membrane</keyword>
<accession>A0A7U9TL05</accession>
<keyword evidence="6 9" id="KW-0812">Transmembrane</keyword>
<evidence type="ECO:0000313" key="11">
    <source>
        <dbReference type="Proteomes" id="UP000620133"/>
    </source>
</evidence>
<evidence type="ECO:0000256" key="6">
    <source>
        <dbReference type="ARBA" id="ARBA00022692"/>
    </source>
</evidence>
<evidence type="ECO:0000256" key="9">
    <source>
        <dbReference type="RuleBase" id="RU363032"/>
    </source>
</evidence>
<dbReference type="Gene3D" id="1.10.3720.10">
    <property type="entry name" value="MetI-like"/>
    <property type="match status" value="1"/>
</dbReference>
<dbReference type="PANTHER" id="PTHR47314">
    <property type="entry name" value="MALTOSE/MALTODEXTRIN TRANSPORT SYSTEM PERMEASE PROTEIN MALF"/>
    <property type="match status" value="1"/>
</dbReference>
<dbReference type="CDD" id="cd06261">
    <property type="entry name" value="TM_PBP2"/>
    <property type="match status" value="1"/>
</dbReference>
<dbReference type="InterPro" id="IPR035906">
    <property type="entry name" value="MetI-like_sf"/>
</dbReference>
<evidence type="ECO:0000256" key="8">
    <source>
        <dbReference type="ARBA" id="ARBA00023136"/>
    </source>
</evidence>
<evidence type="ECO:0000256" key="5">
    <source>
        <dbReference type="ARBA" id="ARBA00022597"/>
    </source>
</evidence>
<feature type="transmembrane region" description="Helical" evidence="9">
    <location>
        <begin position="640"/>
        <end position="660"/>
    </location>
</feature>
<feature type="transmembrane region" description="Helical" evidence="9">
    <location>
        <begin position="399"/>
        <end position="422"/>
    </location>
</feature>
<dbReference type="PROSITE" id="PS50928">
    <property type="entry name" value="ABC_TM1"/>
    <property type="match status" value="1"/>
</dbReference>
<dbReference type="EMBL" id="AP024412">
    <property type="protein sequence ID" value="BCR36442.1"/>
    <property type="molecule type" value="Genomic_DNA"/>
</dbReference>
<dbReference type="GO" id="GO:1990060">
    <property type="term" value="C:maltose transport complex"/>
    <property type="evidence" value="ECO:0007669"/>
    <property type="project" value="TreeGrafter"/>
</dbReference>
<keyword evidence="5" id="KW-0762">Sugar transport</keyword>
<name>A0A7U9TL05_9MOLU</name>